<feature type="domain" description="Phosphatidic acid phosphatase type 2/haloperoxidase" evidence="1">
    <location>
        <begin position="402"/>
        <end position="496"/>
    </location>
</feature>
<comment type="caution">
    <text evidence="2">The sequence shown here is derived from an EMBL/GenBank/DDBJ whole genome shotgun (WGS) entry which is preliminary data.</text>
</comment>
<protein>
    <submittedName>
        <fullName evidence="2">Vanadium-dependent haloperoxidase</fullName>
        <ecNumber evidence="2">1.11.1.-</ecNumber>
    </submittedName>
</protein>
<dbReference type="Gene3D" id="1.10.606.10">
    <property type="entry name" value="Vanadium-containing Chloroperoxidase, domain 2"/>
    <property type="match status" value="2"/>
</dbReference>
<dbReference type="InterPro" id="IPR000326">
    <property type="entry name" value="PAP2/HPO"/>
</dbReference>
<evidence type="ECO:0000259" key="1">
    <source>
        <dbReference type="Pfam" id="PF01569"/>
    </source>
</evidence>
<dbReference type="PANTHER" id="PTHR34599">
    <property type="entry name" value="PEROXIDASE-RELATED"/>
    <property type="match status" value="1"/>
</dbReference>
<reference evidence="2" key="1">
    <citation type="submission" date="2023-07" db="EMBL/GenBank/DDBJ databases">
        <title>The genome sequence of Rhodocytophaga aerolata KACC 12507.</title>
        <authorList>
            <person name="Zhang X."/>
        </authorList>
    </citation>
    <scope>NUCLEOTIDE SEQUENCE</scope>
    <source>
        <strain evidence="2">KACC 12507</strain>
    </source>
</reference>
<sequence>MKTFLPKYIYTLFIAGFLLVSNGCDKSLDLPQYQAFTPATLDENGGNWKPFVLKSATEFTVAEPMPTNSAEYSQEIAELKSLQASLTDDQKEKINYWNTGGVFRWNEIARELAARYNLPPVAGPDGKYPVPDANNPFQEPKFPFANPPYAARAFAYLGVAQYDGLVAAWKYKYMFNRMRPSAFDASIKALVPASDLPTYPSEDAVVATVSLEILKFMFPTEIEYLTQKAEEHKISRLWAGAQVKSDIAAGEELGKLVAQKILAAAKSDGMKDANNQTLVSGMQESAISRGLTVAWKSQEQPYRLPLLPNYGAVKTWNFDEETKIRLRPAAPPAIGSPEFNKDMDELRKYAKGLTREQHRIANFWADGPGTYTPPGHWSQIATDLIYKNKFNELRAARTMALLGTAVMDAGICCWDVKFYYFYPRPYQMDNSIKTVVGLPNFPSYTSGHSTFSAAAATVLSYVFPGEKDMLEAKALEAAESRIYGTIHYRFDSEVGLRCGKNIGSYAVLRGQQDGSGL</sequence>
<evidence type="ECO:0000313" key="3">
    <source>
        <dbReference type="Proteomes" id="UP001168528"/>
    </source>
</evidence>
<dbReference type="InterPro" id="IPR016119">
    <property type="entry name" value="Br/Cl_peroxidase_C"/>
</dbReference>
<keyword evidence="2" id="KW-0560">Oxidoreductase</keyword>
<evidence type="ECO:0000313" key="2">
    <source>
        <dbReference type="EMBL" id="MDO1447242.1"/>
    </source>
</evidence>
<dbReference type="RefSeq" id="WP_302038042.1">
    <property type="nucleotide sequence ID" value="NZ_JAUKPO010000006.1"/>
</dbReference>
<dbReference type="PANTHER" id="PTHR34599:SF1">
    <property type="entry name" value="PHOSPHATIDIC ACID PHOSPHATASE TYPE 2_HALOPEROXIDASE DOMAIN-CONTAINING PROTEIN"/>
    <property type="match status" value="1"/>
</dbReference>
<keyword evidence="3" id="KW-1185">Reference proteome</keyword>
<dbReference type="InterPro" id="IPR052559">
    <property type="entry name" value="V-haloperoxidase"/>
</dbReference>
<dbReference type="CDD" id="cd03398">
    <property type="entry name" value="PAP2_haloperoxidase"/>
    <property type="match status" value="2"/>
</dbReference>
<proteinExistence type="predicted"/>
<dbReference type="EC" id="1.11.1.-" evidence="2"/>
<dbReference type="GO" id="GO:0004601">
    <property type="term" value="F:peroxidase activity"/>
    <property type="evidence" value="ECO:0007669"/>
    <property type="project" value="UniProtKB-KW"/>
</dbReference>
<keyword evidence="2" id="KW-0575">Peroxidase</keyword>
<accession>A0ABT8R567</accession>
<dbReference type="Pfam" id="PF01569">
    <property type="entry name" value="PAP2"/>
    <property type="match status" value="1"/>
</dbReference>
<dbReference type="Proteomes" id="UP001168528">
    <property type="component" value="Unassembled WGS sequence"/>
</dbReference>
<dbReference type="InterPro" id="IPR036938">
    <property type="entry name" value="PAP2/HPO_sf"/>
</dbReference>
<organism evidence="2 3">
    <name type="scientific">Rhodocytophaga aerolata</name>
    <dbReference type="NCBI Taxonomy" id="455078"/>
    <lineage>
        <taxon>Bacteria</taxon>
        <taxon>Pseudomonadati</taxon>
        <taxon>Bacteroidota</taxon>
        <taxon>Cytophagia</taxon>
        <taxon>Cytophagales</taxon>
        <taxon>Rhodocytophagaceae</taxon>
        <taxon>Rhodocytophaga</taxon>
    </lineage>
</organism>
<dbReference type="SUPFAM" id="SSF48317">
    <property type="entry name" value="Acid phosphatase/Vanadium-dependent haloperoxidase"/>
    <property type="match status" value="2"/>
</dbReference>
<dbReference type="EMBL" id="JAUKPO010000006">
    <property type="protein sequence ID" value="MDO1447242.1"/>
    <property type="molecule type" value="Genomic_DNA"/>
</dbReference>
<gene>
    <name evidence="2" type="ORF">Q0590_13310</name>
</gene>
<name>A0ABT8R567_9BACT</name>